<reference evidence="1" key="2">
    <citation type="submission" date="2021-09" db="EMBL/GenBank/DDBJ databases">
        <authorList>
            <person name="Jia N."/>
            <person name="Wang J."/>
            <person name="Shi W."/>
            <person name="Du L."/>
            <person name="Sun Y."/>
            <person name="Zhan W."/>
            <person name="Jiang J."/>
            <person name="Wang Q."/>
            <person name="Zhang B."/>
            <person name="Ji P."/>
            <person name="Sakyi L.B."/>
            <person name="Cui X."/>
            <person name="Yuan T."/>
            <person name="Jiang B."/>
            <person name="Yang W."/>
            <person name="Lam T.T.-Y."/>
            <person name="Chang Q."/>
            <person name="Ding S."/>
            <person name="Wang X."/>
            <person name="Zhu J."/>
            <person name="Ruan X."/>
            <person name="Zhao L."/>
            <person name="Wei J."/>
            <person name="Que T."/>
            <person name="Du C."/>
            <person name="Cheng J."/>
            <person name="Dai P."/>
            <person name="Han X."/>
            <person name="Huang E."/>
            <person name="Gao Y."/>
            <person name="Liu J."/>
            <person name="Shao H."/>
            <person name="Ye R."/>
            <person name="Li L."/>
            <person name="Wei W."/>
            <person name="Wang X."/>
            <person name="Wang C."/>
            <person name="Huo Q."/>
            <person name="Li W."/>
            <person name="Guo W."/>
            <person name="Chen H."/>
            <person name="Chen S."/>
            <person name="Zhou L."/>
            <person name="Zhou L."/>
            <person name="Ni X."/>
            <person name="Tian J."/>
            <person name="Zhou Y."/>
            <person name="Sheng Y."/>
            <person name="Liu T."/>
            <person name="Pan Y."/>
            <person name="Xia L."/>
            <person name="Li J."/>
            <person name="Zhao F."/>
            <person name="Cao W."/>
        </authorList>
    </citation>
    <scope>NUCLEOTIDE SEQUENCE</scope>
    <source>
        <strain evidence="1">Rmic-2018</strain>
        <tissue evidence="1">Larvae</tissue>
    </source>
</reference>
<evidence type="ECO:0000313" key="1">
    <source>
        <dbReference type="EMBL" id="KAH8027866.1"/>
    </source>
</evidence>
<dbReference type="Proteomes" id="UP000821866">
    <property type="component" value="Chromosome 4"/>
</dbReference>
<dbReference type="AlphaFoldDB" id="A0A9J6E0X6"/>
<dbReference type="InterPro" id="IPR036691">
    <property type="entry name" value="Endo/exonu/phosph_ase_sf"/>
</dbReference>
<dbReference type="SUPFAM" id="SSF56219">
    <property type="entry name" value="DNase I-like"/>
    <property type="match status" value="1"/>
</dbReference>
<reference evidence="1" key="1">
    <citation type="journal article" date="2020" name="Cell">
        <title>Large-Scale Comparative Analyses of Tick Genomes Elucidate Their Genetic Diversity and Vector Capacities.</title>
        <authorList>
            <consortium name="Tick Genome and Microbiome Consortium (TIGMIC)"/>
            <person name="Jia N."/>
            <person name="Wang J."/>
            <person name="Shi W."/>
            <person name="Du L."/>
            <person name="Sun Y."/>
            <person name="Zhan W."/>
            <person name="Jiang J.F."/>
            <person name="Wang Q."/>
            <person name="Zhang B."/>
            <person name="Ji P."/>
            <person name="Bell-Sakyi L."/>
            <person name="Cui X.M."/>
            <person name="Yuan T.T."/>
            <person name="Jiang B.G."/>
            <person name="Yang W.F."/>
            <person name="Lam T.T."/>
            <person name="Chang Q.C."/>
            <person name="Ding S.J."/>
            <person name="Wang X.J."/>
            <person name="Zhu J.G."/>
            <person name="Ruan X.D."/>
            <person name="Zhao L."/>
            <person name="Wei J.T."/>
            <person name="Ye R.Z."/>
            <person name="Que T.C."/>
            <person name="Du C.H."/>
            <person name="Zhou Y.H."/>
            <person name="Cheng J.X."/>
            <person name="Dai P.F."/>
            <person name="Guo W.B."/>
            <person name="Han X.H."/>
            <person name="Huang E.J."/>
            <person name="Li L.F."/>
            <person name="Wei W."/>
            <person name="Gao Y.C."/>
            <person name="Liu J.Z."/>
            <person name="Shao H.Z."/>
            <person name="Wang X."/>
            <person name="Wang C.C."/>
            <person name="Yang T.C."/>
            <person name="Huo Q.B."/>
            <person name="Li W."/>
            <person name="Chen H.Y."/>
            <person name="Chen S.E."/>
            <person name="Zhou L.G."/>
            <person name="Ni X.B."/>
            <person name="Tian J.H."/>
            <person name="Sheng Y."/>
            <person name="Liu T."/>
            <person name="Pan Y.S."/>
            <person name="Xia L.Y."/>
            <person name="Li J."/>
            <person name="Zhao F."/>
            <person name="Cao W.C."/>
        </authorList>
    </citation>
    <scope>NUCLEOTIDE SEQUENCE</scope>
    <source>
        <strain evidence="1">Rmic-2018</strain>
    </source>
</reference>
<protein>
    <recommendedName>
        <fullName evidence="3">Tick transposon</fullName>
    </recommendedName>
</protein>
<organism evidence="1 2">
    <name type="scientific">Rhipicephalus microplus</name>
    <name type="common">Cattle tick</name>
    <name type="synonym">Boophilus microplus</name>
    <dbReference type="NCBI Taxonomy" id="6941"/>
    <lineage>
        <taxon>Eukaryota</taxon>
        <taxon>Metazoa</taxon>
        <taxon>Ecdysozoa</taxon>
        <taxon>Arthropoda</taxon>
        <taxon>Chelicerata</taxon>
        <taxon>Arachnida</taxon>
        <taxon>Acari</taxon>
        <taxon>Parasitiformes</taxon>
        <taxon>Ixodida</taxon>
        <taxon>Ixodoidea</taxon>
        <taxon>Ixodidae</taxon>
        <taxon>Rhipicephalinae</taxon>
        <taxon>Rhipicephalus</taxon>
        <taxon>Boophilus</taxon>
    </lineage>
</organism>
<evidence type="ECO:0008006" key="3">
    <source>
        <dbReference type="Google" id="ProtNLM"/>
    </source>
</evidence>
<dbReference type="Gene3D" id="3.60.10.10">
    <property type="entry name" value="Endonuclease/exonuclease/phosphatase"/>
    <property type="match status" value="1"/>
</dbReference>
<sequence length="268" mass="30821">MPRFTGTVLRYFRDSDGRLMPMDIDSGFRIVNVYASNDFRSQKDFFAALDNHLVGPSRVVLVGDFNCMLDRIDRRTFRGTATKWTDRRGEGALRELVDELGLIDAWHALRLAQSGMTWAGRSTRSRIDTFTSRRHWLPVCIPHETGSLVETPDGVLEVAKRFYENLYTEPTPPSADFPFVKNDQKARNFVCIMEHDVFVASDGWLQRFKEHHDFVGRAVSGESLSVDREAAVAWIEKNIVQLLEKYSPRDLIHADETTLFYQMLPQNT</sequence>
<accession>A0A9J6E0X6</accession>
<comment type="caution">
    <text evidence="1">The sequence shown here is derived from an EMBL/GenBank/DDBJ whole genome shotgun (WGS) entry which is preliminary data.</text>
</comment>
<dbReference type="VEuPathDB" id="VectorBase:LOC119169602"/>
<name>A0A9J6E0X6_RHIMP</name>
<proteinExistence type="predicted"/>
<evidence type="ECO:0000313" key="2">
    <source>
        <dbReference type="Proteomes" id="UP000821866"/>
    </source>
</evidence>
<dbReference type="EMBL" id="JABSTU010000006">
    <property type="protein sequence ID" value="KAH8027866.1"/>
    <property type="molecule type" value="Genomic_DNA"/>
</dbReference>
<gene>
    <name evidence="1" type="ORF">HPB51_010833</name>
</gene>
<keyword evidence="2" id="KW-1185">Reference proteome</keyword>